<dbReference type="RefSeq" id="XP_017037797.1">
    <property type="nucleotide sequence ID" value="XM_017182308.3"/>
</dbReference>
<organism evidence="2 3">
    <name type="scientific">Drosophila kikkawai</name>
    <name type="common">Fruit fly</name>
    <dbReference type="NCBI Taxonomy" id="30033"/>
    <lineage>
        <taxon>Eukaryota</taxon>
        <taxon>Metazoa</taxon>
        <taxon>Ecdysozoa</taxon>
        <taxon>Arthropoda</taxon>
        <taxon>Hexapoda</taxon>
        <taxon>Insecta</taxon>
        <taxon>Pterygota</taxon>
        <taxon>Neoptera</taxon>
        <taxon>Endopterygota</taxon>
        <taxon>Diptera</taxon>
        <taxon>Brachycera</taxon>
        <taxon>Muscomorpha</taxon>
        <taxon>Ephydroidea</taxon>
        <taxon>Drosophilidae</taxon>
        <taxon>Drosophila</taxon>
        <taxon>Sophophora</taxon>
    </lineage>
</organism>
<feature type="region of interest" description="Disordered" evidence="1">
    <location>
        <begin position="334"/>
        <end position="369"/>
    </location>
</feature>
<dbReference type="Proteomes" id="UP001652661">
    <property type="component" value="Chromosome 3R"/>
</dbReference>
<evidence type="ECO:0000256" key="1">
    <source>
        <dbReference type="SAM" id="MobiDB-lite"/>
    </source>
</evidence>
<protein>
    <submittedName>
        <fullName evidence="3">Uncharacterized protein Mst89B</fullName>
    </submittedName>
</protein>
<dbReference type="OrthoDB" id="7740281at2759"/>
<sequence length="369" mass="41580">MANNMNVRRHVVQVSETPVGPAVQSLCIVGNDVCAVTQQDIRKVVDFRMFTLSPCLEGGATTILLDLFVQEPREEVKLANNPYERREVLKVSKTPMAPAVHIPIVVGSEQYVVIQQDIRKEVDIRMFTYSRLGSVTATTAVPLNVFGGPVMNLQPCFPQALKVPHVSIDPCNLHIEIPKKPVNDVALGRSKSQLCYSAGTSTEGLMKNNGSQHCPKREECLSSCQTQTSPPSRDAKLQTNVACQTQPATRCHGCNTSSSLQLVKGEEVEEEECEDEESHPCHPCTDREFLVQEGPILRNCPQEEPCTSRLMDMEDQRRCDCIRSRIYAQRLAELERQKQQDYDTTPQPPPPKEWLSDFEERKHRQRNNR</sequence>
<evidence type="ECO:0000313" key="3">
    <source>
        <dbReference type="RefSeq" id="XP_017037797.1"/>
    </source>
</evidence>
<name>A0A6P4J8I5_DROKI</name>
<gene>
    <name evidence="3" type="primary">Mst89B</name>
</gene>
<dbReference type="AlphaFoldDB" id="A0A6P4J8I5"/>
<accession>A0A6P4J8I5</accession>
<evidence type="ECO:0000313" key="2">
    <source>
        <dbReference type="Proteomes" id="UP001652661"/>
    </source>
</evidence>
<proteinExistence type="predicted"/>
<keyword evidence="2" id="KW-1185">Reference proteome</keyword>
<reference evidence="3" key="1">
    <citation type="submission" date="2025-08" db="UniProtKB">
        <authorList>
            <consortium name="RefSeq"/>
        </authorList>
    </citation>
    <scope>IDENTIFICATION</scope>
    <source>
        <strain evidence="3">14028-0561.14</strain>
        <tissue evidence="3">Whole fly</tissue>
    </source>
</reference>